<accession>A0A498HLV2</accession>
<protein>
    <submittedName>
        <fullName evidence="1">Uncharacterized protein</fullName>
    </submittedName>
</protein>
<evidence type="ECO:0000313" key="1">
    <source>
        <dbReference type="EMBL" id="RXH71909.1"/>
    </source>
</evidence>
<proteinExistence type="predicted"/>
<dbReference type="EMBL" id="RDQH01000342">
    <property type="protein sequence ID" value="RXH71909.1"/>
    <property type="molecule type" value="Genomic_DNA"/>
</dbReference>
<comment type="caution">
    <text evidence="1">The sequence shown here is derived from an EMBL/GenBank/DDBJ whole genome shotgun (WGS) entry which is preliminary data.</text>
</comment>
<dbReference type="Proteomes" id="UP000290289">
    <property type="component" value="Chromosome 16"/>
</dbReference>
<keyword evidence="2" id="KW-1185">Reference proteome</keyword>
<name>A0A498HLV2_MALDO</name>
<gene>
    <name evidence="1" type="ORF">DVH24_025410</name>
</gene>
<evidence type="ECO:0000313" key="2">
    <source>
        <dbReference type="Proteomes" id="UP000290289"/>
    </source>
</evidence>
<organism evidence="1 2">
    <name type="scientific">Malus domestica</name>
    <name type="common">Apple</name>
    <name type="synonym">Pyrus malus</name>
    <dbReference type="NCBI Taxonomy" id="3750"/>
    <lineage>
        <taxon>Eukaryota</taxon>
        <taxon>Viridiplantae</taxon>
        <taxon>Streptophyta</taxon>
        <taxon>Embryophyta</taxon>
        <taxon>Tracheophyta</taxon>
        <taxon>Spermatophyta</taxon>
        <taxon>Magnoliopsida</taxon>
        <taxon>eudicotyledons</taxon>
        <taxon>Gunneridae</taxon>
        <taxon>Pentapetalae</taxon>
        <taxon>rosids</taxon>
        <taxon>fabids</taxon>
        <taxon>Rosales</taxon>
        <taxon>Rosaceae</taxon>
        <taxon>Amygdaloideae</taxon>
        <taxon>Maleae</taxon>
        <taxon>Malus</taxon>
    </lineage>
</organism>
<sequence>MYLLINGLMP</sequence>
<reference evidence="1 2" key="1">
    <citation type="submission" date="2018-10" db="EMBL/GenBank/DDBJ databases">
        <title>A high-quality apple genome assembly.</title>
        <authorList>
            <person name="Hu J."/>
        </authorList>
    </citation>
    <scope>NUCLEOTIDE SEQUENCE [LARGE SCALE GENOMIC DNA]</scope>
    <source>
        <strain evidence="2">cv. HFTH1</strain>
        <tissue evidence="1">Young leaf</tissue>
    </source>
</reference>